<dbReference type="Proteomes" id="UP000224507">
    <property type="component" value="Unassembled WGS sequence"/>
</dbReference>
<feature type="transmembrane region" description="Helical" evidence="1">
    <location>
        <begin position="12"/>
        <end position="34"/>
    </location>
</feature>
<reference evidence="2 3" key="1">
    <citation type="submission" date="2017-06" db="EMBL/GenBank/DDBJ databases">
        <title>Draft genome sequence of Fusobacterium nucleatum subsp. polymorphum KCOM 1274 (=ChDC F309).</title>
        <authorList>
            <person name="Kook J.-K."/>
            <person name="Park S.-N."/>
            <person name="Lim Y.K."/>
            <person name="Roh H."/>
        </authorList>
    </citation>
    <scope>NUCLEOTIDE SEQUENCE [LARGE SCALE GENOMIC DNA]</scope>
    <source>
        <strain evidence="3">KCOM 1274 (ChDC F309)</strain>
    </source>
</reference>
<dbReference type="EMBL" id="NIRO01000005">
    <property type="protein sequence ID" value="PHI15385.1"/>
    <property type="molecule type" value="Genomic_DNA"/>
</dbReference>
<organism evidence="2 3">
    <name type="scientific">Fusobacterium nucleatum subsp. polymorphum</name>
    <name type="common">Fusobacterium polymorphum</name>
    <dbReference type="NCBI Taxonomy" id="76857"/>
    <lineage>
        <taxon>Bacteria</taxon>
        <taxon>Fusobacteriati</taxon>
        <taxon>Fusobacteriota</taxon>
        <taxon>Fusobacteriia</taxon>
        <taxon>Fusobacteriales</taxon>
        <taxon>Fusobacteriaceae</taxon>
        <taxon>Fusobacterium</taxon>
    </lineage>
</organism>
<keyword evidence="1" id="KW-1133">Transmembrane helix</keyword>
<proteinExistence type="predicted"/>
<keyword evidence="1" id="KW-0812">Transmembrane</keyword>
<gene>
    <name evidence="2" type="ORF">CBG56_06095</name>
</gene>
<evidence type="ECO:0000313" key="3">
    <source>
        <dbReference type="Proteomes" id="UP000224507"/>
    </source>
</evidence>
<feature type="transmembrane region" description="Helical" evidence="1">
    <location>
        <begin position="41"/>
        <end position="59"/>
    </location>
</feature>
<evidence type="ECO:0000256" key="1">
    <source>
        <dbReference type="SAM" id="Phobius"/>
    </source>
</evidence>
<feature type="transmembrane region" description="Helical" evidence="1">
    <location>
        <begin position="79"/>
        <end position="102"/>
    </location>
</feature>
<protein>
    <submittedName>
        <fullName evidence="2">HrgC protein</fullName>
    </submittedName>
</protein>
<keyword evidence="1" id="KW-0472">Membrane</keyword>
<dbReference type="RefSeq" id="WP_005915797.1">
    <property type="nucleotide sequence ID" value="NZ_CP077153.1"/>
</dbReference>
<accession>A0A2C6CGZ6</accession>
<name>A0A2C6CGZ6_FUSNP</name>
<feature type="transmembrane region" description="Helical" evidence="1">
    <location>
        <begin position="165"/>
        <end position="185"/>
    </location>
</feature>
<dbReference type="AlphaFoldDB" id="A0A2C6CGZ6"/>
<evidence type="ECO:0000313" key="2">
    <source>
        <dbReference type="EMBL" id="PHI15385.1"/>
    </source>
</evidence>
<sequence length="188" mass="21987">MSIKVKLEKDGRVVNGFTGFSWTLVFFGFWVPAFRERGKDFCLFFIFFIMKVILIVMLVSQTNEIQESIKLFGKYTPSYSSLTPSLLLTVIQSIEIWLAYFYNKYYTSSLLADGYYPLENDKFAEIILKDYSYLPYTKEELEDEATMEKYKEISTFARKEERSKAYSVIGIWGILFIIGIIVRFLGVN</sequence>
<comment type="caution">
    <text evidence="2">The sequence shown here is derived from an EMBL/GenBank/DDBJ whole genome shotgun (WGS) entry which is preliminary data.</text>
</comment>